<evidence type="ECO:0000256" key="2">
    <source>
        <dbReference type="ARBA" id="ARBA00012621"/>
    </source>
</evidence>
<feature type="active site" description="Proton acceptor" evidence="7">
    <location>
        <position position="62"/>
    </location>
</feature>
<dbReference type="Gene3D" id="3.40.50.11720">
    <property type="entry name" value="3-Deoxy-D-manno-octulosonic-acid transferase, N-terminal domain"/>
    <property type="match status" value="1"/>
</dbReference>
<keyword evidence="4 9" id="KW-0808">Transferase</keyword>
<dbReference type="GO" id="GO:0043842">
    <property type="term" value="F:Kdo transferase activity"/>
    <property type="evidence" value="ECO:0007669"/>
    <property type="project" value="UniProtKB-EC"/>
</dbReference>
<dbReference type="Proteomes" id="UP000593765">
    <property type="component" value="Chromosome"/>
</dbReference>
<dbReference type="SUPFAM" id="SSF53756">
    <property type="entry name" value="UDP-Glycosyltransferase/glycogen phosphorylase"/>
    <property type="match status" value="1"/>
</dbReference>
<evidence type="ECO:0000313" key="11">
    <source>
        <dbReference type="EMBL" id="QOV89413.1"/>
    </source>
</evidence>
<dbReference type="InterPro" id="IPR039901">
    <property type="entry name" value="Kdotransferase"/>
</dbReference>
<keyword evidence="9" id="KW-0472">Membrane</keyword>
<dbReference type="GO" id="GO:0009244">
    <property type="term" value="P:lipopolysaccharide core region biosynthetic process"/>
    <property type="evidence" value="ECO:0007669"/>
    <property type="project" value="UniProtKB-UniRule"/>
</dbReference>
<feature type="site" description="Transition state stabilizer" evidence="8">
    <location>
        <position position="212"/>
    </location>
</feature>
<dbReference type="UniPathway" id="UPA00958"/>
<comment type="pathway">
    <text evidence="1 9">Bacterial outer membrane biogenesis; LPS core biosynthesis.</text>
</comment>
<evidence type="ECO:0000256" key="4">
    <source>
        <dbReference type="ARBA" id="ARBA00022679"/>
    </source>
</evidence>
<dbReference type="InterPro" id="IPR007507">
    <property type="entry name" value="Glycos_transf_N"/>
</dbReference>
<dbReference type="Pfam" id="PF04413">
    <property type="entry name" value="Glycos_transf_N"/>
    <property type="match status" value="1"/>
</dbReference>
<dbReference type="EC" id="2.4.99.12" evidence="2 9"/>
<sequence>MPNIYDIAWKTLLLLAAPAIAFMPRFRRKAARAFRERMGHDVPFAPADAPPCVMVHAVSLGEINATRALVDQLKAARPDLRFLVTVTTDTGFARGKEMYGGRGDVTVVRYPLDLSAGIRRLLDRQRPGVVVLMELEVWPNFTWHCRQRGIPVVLVNGRLTDSSFKQYRWLGPVGRAMFGRLAEVCVQDIVYRDRFRTLGVKPEAIEVTGTMKFDNAQVADRIAGDRELAAEVGLHPGREPIWVCGSTGPGEERIVLDAYRTLLTTQPMLRLVIVPRHPERFDAVARLIAECGFDVFRRSHSRQVAPAAMTSRPLPTAASPSAVVLGDTVGELRKFYSIADVVFVGRTLVDLGQRQRGSDMIEPAALAKPVIVGKWTDNFADAMRHLKRAEGIIEIEAGVDLARAVSRVLNYPSESRDLGEHAREVVKSQQGSTARHVEVILRQLATRT</sequence>
<evidence type="ECO:0000256" key="9">
    <source>
        <dbReference type="RuleBase" id="RU365103"/>
    </source>
</evidence>
<comment type="similarity">
    <text evidence="9">Belongs to the glycosyltransferase group 1 family.</text>
</comment>
<proteinExistence type="inferred from homology"/>
<dbReference type="PANTHER" id="PTHR42755">
    <property type="entry name" value="3-DEOXY-MANNO-OCTULOSONATE CYTIDYLYLTRANSFERASE"/>
    <property type="match status" value="1"/>
</dbReference>
<evidence type="ECO:0000256" key="3">
    <source>
        <dbReference type="ARBA" id="ARBA00019077"/>
    </source>
</evidence>
<dbReference type="GO" id="GO:0005886">
    <property type="term" value="C:plasma membrane"/>
    <property type="evidence" value="ECO:0007669"/>
    <property type="project" value="UniProtKB-SubCell"/>
</dbReference>
<reference evidence="11 12" key="1">
    <citation type="submission" date="2020-10" db="EMBL/GenBank/DDBJ databases">
        <title>Wide distribution of Phycisphaera-like planctomycetes from WD2101 soil group in peatlands and genome analysis of the first cultivated representative.</title>
        <authorList>
            <person name="Dedysh S.N."/>
            <person name="Beletsky A.V."/>
            <person name="Ivanova A."/>
            <person name="Kulichevskaya I.S."/>
            <person name="Suzina N.E."/>
            <person name="Philippov D.A."/>
            <person name="Rakitin A.L."/>
            <person name="Mardanov A.V."/>
            <person name="Ravin N.V."/>
        </authorList>
    </citation>
    <scope>NUCLEOTIDE SEQUENCE [LARGE SCALE GENOMIC DNA]</scope>
    <source>
        <strain evidence="11 12">M1803</strain>
    </source>
</reference>
<accession>A0A7M2WVG2</accession>
<dbReference type="EMBL" id="CP063458">
    <property type="protein sequence ID" value="QOV89413.1"/>
    <property type="molecule type" value="Genomic_DNA"/>
</dbReference>
<dbReference type="RefSeq" id="WP_206292452.1">
    <property type="nucleotide sequence ID" value="NZ_CP063458.1"/>
</dbReference>
<evidence type="ECO:0000256" key="5">
    <source>
        <dbReference type="ARBA" id="ARBA00031445"/>
    </source>
</evidence>
<comment type="function">
    <text evidence="9">Involved in lipopolysaccharide (LPS) biosynthesis. Catalyzes the transfer of 3-deoxy-D-manno-octulosonate (Kdo) residue(s) from CMP-Kdo to lipid IV(A), the tetraacyldisaccharide-1,4'-bisphosphate precursor of lipid A.</text>
</comment>
<dbReference type="InterPro" id="IPR038107">
    <property type="entry name" value="Glycos_transf_N_sf"/>
</dbReference>
<keyword evidence="12" id="KW-1185">Reference proteome</keyword>
<comment type="catalytic activity">
    <reaction evidence="6 9">
        <text>lipid IVA (E. coli) + CMP-3-deoxy-beta-D-manno-octulosonate = alpha-Kdo-(2-&gt;6)-lipid IVA (E. coli) + CMP + H(+)</text>
        <dbReference type="Rhea" id="RHEA:28066"/>
        <dbReference type="ChEBI" id="CHEBI:15378"/>
        <dbReference type="ChEBI" id="CHEBI:58603"/>
        <dbReference type="ChEBI" id="CHEBI:60364"/>
        <dbReference type="ChEBI" id="CHEBI:60377"/>
        <dbReference type="ChEBI" id="CHEBI:85987"/>
        <dbReference type="EC" id="2.4.99.12"/>
    </reaction>
</comment>
<evidence type="ECO:0000313" key="12">
    <source>
        <dbReference type="Proteomes" id="UP000593765"/>
    </source>
</evidence>
<dbReference type="GO" id="GO:0009245">
    <property type="term" value="P:lipid A biosynthetic process"/>
    <property type="evidence" value="ECO:0007669"/>
    <property type="project" value="TreeGrafter"/>
</dbReference>
<evidence type="ECO:0000256" key="7">
    <source>
        <dbReference type="PIRSR" id="PIRSR639901-1"/>
    </source>
</evidence>
<comment type="subcellular location">
    <subcellularLocation>
        <location evidence="9">Cell membrane</location>
    </subcellularLocation>
</comment>
<evidence type="ECO:0000259" key="10">
    <source>
        <dbReference type="Pfam" id="PF04413"/>
    </source>
</evidence>
<dbReference type="PANTHER" id="PTHR42755:SF1">
    <property type="entry name" value="3-DEOXY-D-MANNO-OCTULOSONIC ACID TRANSFERASE, MITOCHONDRIAL-RELATED"/>
    <property type="match status" value="1"/>
</dbReference>
<name>A0A7M2WVG2_9BACT</name>
<feature type="domain" description="3-deoxy-D-manno-octulosonic-acid transferase N-terminal" evidence="10">
    <location>
        <begin position="34"/>
        <end position="214"/>
    </location>
</feature>
<dbReference type="AlphaFoldDB" id="A0A7M2WVG2"/>
<keyword evidence="9" id="KW-1003">Cell membrane</keyword>
<dbReference type="KEGG" id="hbs:IPV69_24975"/>
<evidence type="ECO:0000256" key="6">
    <source>
        <dbReference type="ARBA" id="ARBA00049183"/>
    </source>
</evidence>
<protein>
    <recommendedName>
        <fullName evidence="3 9">3-deoxy-D-manno-octulosonic acid transferase</fullName>
        <shortName evidence="9">Kdo transferase</shortName>
        <ecNumber evidence="2 9">2.4.99.12</ecNumber>
    </recommendedName>
    <alternativeName>
        <fullName evidence="5 9">Lipid IV(A) 3-deoxy-D-manno-octulosonic acid transferase</fullName>
    </alternativeName>
</protein>
<dbReference type="Gene3D" id="3.40.50.2000">
    <property type="entry name" value="Glycogen Phosphorylase B"/>
    <property type="match status" value="1"/>
</dbReference>
<evidence type="ECO:0000256" key="1">
    <source>
        <dbReference type="ARBA" id="ARBA00004713"/>
    </source>
</evidence>
<evidence type="ECO:0000256" key="8">
    <source>
        <dbReference type="PIRSR" id="PIRSR639901-2"/>
    </source>
</evidence>
<organism evidence="11 12">
    <name type="scientific">Humisphaera borealis</name>
    <dbReference type="NCBI Taxonomy" id="2807512"/>
    <lineage>
        <taxon>Bacteria</taxon>
        <taxon>Pseudomonadati</taxon>
        <taxon>Planctomycetota</taxon>
        <taxon>Phycisphaerae</taxon>
        <taxon>Tepidisphaerales</taxon>
        <taxon>Tepidisphaeraceae</taxon>
        <taxon>Humisphaera</taxon>
    </lineage>
</organism>
<keyword evidence="9" id="KW-0448">Lipopolysaccharide biosynthesis</keyword>
<gene>
    <name evidence="11" type="ORF">IPV69_24975</name>
</gene>
<feature type="site" description="Transition state stabilizer" evidence="8">
    <location>
        <position position="134"/>
    </location>
</feature>